<evidence type="ECO:0000256" key="6">
    <source>
        <dbReference type="ARBA" id="ARBA00023136"/>
    </source>
</evidence>
<comment type="subcellular location">
    <subcellularLocation>
        <location evidence="1 7">Cell membrane</location>
        <topology evidence="1 7">Multi-pass membrane protein</topology>
    </subcellularLocation>
</comment>
<gene>
    <name evidence="9" type="ordered locus">Rcas_0172</name>
</gene>
<dbReference type="RefSeq" id="WP_011997711.1">
    <property type="nucleotide sequence ID" value="NC_009767.1"/>
</dbReference>
<keyword evidence="3" id="KW-1003">Cell membrane</keyword>
<dbReference type="Proteomes" id="UP000000263">
    <property type="component" value="Chromosome"/>
</dbReference>
<keyword evidence="10" id="KW-1185">Reference proteome</keyword>
<dbReference type="eggNOG" id="COG2076">
    <property type="taxonomic scope" value="Bacteria"/>
</dbReference>
<sequence>MDPRGMMLLFGAIVCELIGTNALKAADGFTRLMPTLLVIAGYGASFYLMSLSLRTIPLGVAYAIWSGLGTAAIAVIGVLVWREQLNITGVIGIVLIIAGVVLLNMFGGSEQ</sequence>
<reference evidence="9 10" key="1">
    <citation type="submission" date="2007-08" db="EMBL/GenBank/DDBJ databases">
        <title>Complete sequence of Roseiflexus castenholzii DSM 13941.</title>
        <authorList>
            <consortium name="US DOE Joint Genome Institute"/>
            <person name="Copeland A."/>
            <person name="Lucas S."/>
            <person name="Lapidus A."/>
            <person name="Barry K."/>
            <person name="Glavina del Rio T."/>
            <person name="Dalin E."/>
            <person name="Tice H."/>
            <person name="Pitluck S."/>
            <person name="Thompson L.S."/>
            <person name="Brettin T."/>
            <person name="Bruce D."/>
            <person name="Detter J.C."/>
            <person name="Han C."/>
            <person name="Tapia R."/>
            <person name="Schmutz J."/>
            <person name="Larimer F."/>
            <person name="Land M."/>
            <person name="Hauser L."/>
            <person name="Kyrpides N."/>
            <person name="Mikhailova N."/>
            <person name="Bryant D.A."/>
            <person name="Hanada S."/>
            <person name="Tsukatani Y."/>
            <person name="Richardson P."/>
        </authorList>
    </citation>
    <scope>NUCLEOTIDE SEQUENCE [LARGE SCALE GENOMIC DNA]</scope>
    <source>
        <strain evidence="10">DSM 13941 / HLO8</strain>
    </source>
</reference>
<dbReference type="EMBL" id="CP000804">
    <property type="protein sequence ID" value="ABU56306.1"/>
    <property type="molecule type" value="Genomic_DNA"/>
</dbReference>
<dbReference type="GO" id="GO:0022857">
    <property type="term" value="F:transmembrane transporter activity"/>
    <property type="evidence" value="ECO:0007669"/>
    <property type="project" value="InterPro"/>
</dbReference>
<name>A7NFS5_ROSCS</name>
<evidence type="ECO:0000256" key="7">
    <source>
        <dbReference type="RuleBase" id="RU003942"/>
    </source>
</evidence>
<evidence type="ECO:0000313" key="10">
    <source>
        <dbReference type="Proteomes" id="UP000000263"/>
    </source>
</evidence>
<dbReference type="HOGENOM" id="CLU_133067_0_2_0"/>
<evidence type="ECO:0000256" key="8">
    <source>
        <dbReference type="SAM" id="Phobius"/>
    </source>
</evidence>
<proteinExistence type="inferred from homology"/>
<evidence type="ECO:0000256" key="4">
    <source>
        <dbReference type="ARBA" id="ARBA00022692"/>
    </source>
</evidence>
<dbReference type="Gene3D" id="1.10.3730.20">
    <property type="match status" value="1"/>
</dbReference>
<feature type="transmembrane region" description="Helical" evidence="8">
    <location>
        <begin position="32"/>
        <end position="53"/>
    </location>
</feature>
<dbReference type="InterPro" id="IPR037185">
    <property type="entry name" value="EmrE-like"/>
</dbReference>
<dbReference type="FunFam" id="1.10.3730.20:FF:000001">
    <property type="entry name" value="Quaternary ammonium compound resistance transporter SugE"/>
    <property type="match status" value="1"/>
</dbReference>
<feature type="transmembrane region" description="Helical" evidence="8">
    <location>
        <begin position="60"/>
        <end position="81"/>
    </location>
</feature>
<accession>A7NFS5</accession>
<dbReference type="GO" id="GO:0005886">
    <property type="term" value="C:plasma membrane"/>
    <property type="evidence" value="ECO:0007669"/>
    <property type="project" value="UniProtKB-SubCell"/>
</dbReference>
<evidence type="ECO:0000256" key="2">
    <source>
        <dbReference type="ARBA" id="ARBA00022448"/>
    </source>
</evidence>
<dbReference type="OrthoDB" id="21828at2"/>
<comment type="similarity">
    <text evidence="7">Belongs to the drug/metabolite transporter (DMT) superfamily. Small multidrug resistance (SMR) (TC 2.A.7.1) family.</text>
</comment>
<organism evidence="9 10">
    <name type="scientific">Roseiflexus castenholzii (strain DSM 13941 / HLO8)</name>
    <dbReference type="NCBI Taxonomy" id="383372"/>
    <lineage>
        <taxon>Bacteria</taxon>
        <taxon>Bacillati</taxon>
        <taxon>Chloroflexota</taxon>
        <taxon>Chloroflexia</taxon>
        <taxon>Chloroflexales</taxon>
        <taxon>Roseiflexineae</taxon>
        <taxon>Roseiflexaceae</taxon>
        <taxon>Roseiflexus</taxon>
    </lineage>
</organism>
<keyword evidence="2" id="KW-0813">Transport</keyword>
<evidence type="ECO:0000256" key="1">
    <source>
        <dbReference type="ARBA" id="ARBA00004651"/>
    </source>
</evidence>
<keyword evidence="6 8" id="KW-0472">Membrane</keyword>
<dbReference type="PANTHER" id="PTHR30561:SF1">
    <property type="entry name" value="MULTIDRUG TRANSPORTER EMRE"/>
    <property type="match status" value="1"/>
</dbReference>
<feature type="transmembrane region" description="Helical" evidence="8">
    <location>
        <begin position="87"/>
        <end position="106"/>
    </location>
</feature>
<dbReference type="AlphaFoldDB" id="A7NFS5"/>
<evidence type="ECO:0000256" key="3">
    <source>
        <dbReference type="ARBA" id="ARBA00022475"/>
    </source>
</evidence>
<dbReference type="SUPFAM" id="SSF103481">
    <property type="entry name" value="Multidrug resistance efflux transporter EmrE"/>
    <property type="match status" value="1"/>
</dbReference>
<evidence type="ECO:0000313" key="9">
    <source>
        <dbReference type="EMBL" id="ABU56306.1"/>
    </source>
</evidence>
<dbReference type="Pfam" id="PF00893">
    <property type="entry name" value="Multi_Drug_Res"/>
    <property type="match status" value="1"/>
</dbReference>
<protein>
    <submittedName>
        <fullName evidence="9">Small multidrug resistance protein</fullName>
    </submittedName>
</protein>
<dbReference type="STRING" id="383372.Rcas_0172"/>
<keyword evidence="5 8" id="KW-1133">Transmembrane helix</keyword>
<evidence type="ECO:0000256" key="5">
    <source>
        <dbReference type="ARBA" id="ARBA00022989"/>
    </source>
</evidence>
<dbReference type="InterPro" id="IPR000390">
    <property type="entry name" value="Small_drug/metabolite_transptr"/>
</dbReference>
<keyword evidence="4 7" id="KW-0812">Transmembrane</keyword>
<dbReference type="PANTHER" id="PTHR30561">
    <property type="entry name" value="SMR FAMILY PROTON-DEPENDENT DRUG EFFLUX TRANSPORTER SUGE"/>
    <property type="match status" value="1"/>
</dbReference>
<dbReference type="KEGG" id="rca:Rcas_0172"/>
<dbReference type="InterPro" id="IPR045324">
    <property type="entry name" value="Small_multidrug_res"/>
</dbReference>